<gene>
    <name evidence="15" type="ORF">JN12_00849</name>
</gene>
<comment type="similarity">
    <text evidence="2">Belongs to the NapC/NirT/NrfH family.</text>
</comment>
<keyword evidence="5" id="KW-0349">Heme</keyword>
<evidence type="ECO:0000256" key="4">
    <source>
        <dbReference type="ARBA" id="ARBA00022475"/>
    </source>
</evidence>
<keyword evidence="16" id="KW-1185">Reference proteome</keyword>
<dbReference type="InterPro" id="IPR036280">
    <property type="entry name" value="Multihaem_cyt_sf"/>
</dbReference>
<dbReference type="SUPFAM" id="SSF48695">
    <property type="entry name" value="Multiheme cytochromes"/>
    <property type="match status" value="1"/>
</dbReference>
<dbReference type="PANTHER" id="PTHR30333">
    <property type="entry name" value="CYTOCHROME C-TYPE PROTEIN"/>
    <property type="match status" value="1"/>
</dbReference>
<accession>A0A562WQ28</accession>
<protein>
    <submittedName>
        <fullName evidence="15">NapC/NirT cytochrome c family protein</fullName>
    </submittedName>
</protein>
<dbReference type="PANTHER" id="PTHR30333:SF1">
    <property type="entry name" value="CYTOCHROME C-TYPE PROTEIN NAPC"/>
    <property type="match status" value="1"/>
</dbReference>
<evidence type="ECO:0000256" key="10">
    <source>
        <dbReference type="ARBA" id="ARBA00023004"/>
    </source>
</evidence>
<evidence type="ECO:0000256" key="6">
    <source>
        <dbReference type="ARBA" id="ARBA00022692"/>
    </source>
</evidence>
<comment type="subcellular location">
    <subcellularLocation>
        <location evidence="1">Cell membrane</location>
    </subcellularLocation>
</comment>
<evidence type="ECO:0000256" key="2">
    <source>
        <dbReference type="ARBA" id="ARBA00007395"/>
    </source>
</evidence>
<dbReference type="InterPro" id="IPR005126">
    <property type="entry name" value="NapC/NirT_cyt_c_N"/>
</dbReference>
<dbReference type="GO" id="GO:0005886">
    <property type="term" value="C:plasma membrane"/>
    <property type="evidence" value="ECO:0007669"/>
    <property type="project" value="UniProtKB-SubCell"/>
</dbReference>
<feature type="transmembrane region" description="Helical" evidence="13">
    <location>
        <begin position="12"/>
        <end position="38"/>
    </location>
</feature>
<organism evidence="15 16">
    <name type="scientific">Geobacter argillaceus</name>
    <dbReference type="NCBI Taxonomy" id="345631"/>
    <lineage>
        <taxon>Bacteria</taxon>
        <taxon>Pseudomonadati</taxon>
        <taxon>Thermodesulfobacteriota</taxon>
        <taxon>Desulfuromonadia</taxon>
        <taxon>Geobacterales</taxon>
        <taxon>Geobacteraceae</taxon>
        <taxon>Geobacter</taxon>
    </lineage>
</organism>
<dbReference type="GO" id="GO:0009061">
    <property type="term" value="P:anaerobic respiration"/>
    <property type="evidence" value="ECO:0007669"/>
    <property type="project" value="TreeGrafter"/>
</dbReference>
<evidence type="ECO:0000259" key="14">
    <source>
        <dbReference type="Pfam" id="PF03264"/>
    </source>
</evidence>
<keyword evidence="10" id="KW-0408">Iron</keyword>
<name>A0A562WQ28_9BACT</name>
<keyword evidence="3" id="KW-0813">Transport</keyword>
<keyword evidence="4" id="KW-1003">Cell membrane</keyword>
<dbReference type="GO" id="GO:0009055">
    <property type="term" value="F:electron transfer activity"/>
    <property type="evidence" value="ECO:0007669"/>
    <property type="project" value="TreeGrafter"/>
</dbReference>
<keyword evidence="6 13" id="KW-0812">Transmembrane</keyword>
<feature type="transmembrane region" description="Helical" evidence="13">
    <location>
        <begin position="107"/>
        <end position="127"/>
    </location>
</feature>
<sequence>MAIRKTAGYAWNLISLVGMILALTATGLIIGFVALEVITGVEHAYLGIMTYFIFPGMLIFGLLLVPIGAWRVRNQRRQAVIEGMVSLEEEIPKFPRLDLNEPARRHLFIFFVVATAVFVVIVAVAAIKGYEFTESTTFCGELCHPVMTPEHTAWSNSPHAKVKCVECHVGPGAAWYVKAKISGMKQLYAVVFHTYPETIETPIENLRPARDTCEHCHWPAKFYAGRQKNFYHYAPNEQNTPREIDLLIRIGGTPKTPNAMGIHWHIGREVHYISRDPKRLDIPYVAVSGNDGKITEYMSTDNPLTKEQIASSKKRLMDCTDCHNRPTHIYHSPAEEMDMNFVSGHIDPSLPYIKKVAVEILNRPYKTKEEGFATIASEIPAYYAKQYPKVAQEKAAAINQAVEHVKNVYERNFFPAMKVKWSTYPNHIGHFYTPGCFRCHDGKHKNAEGKVISKDCNLCHTILKQVQENVPAGTTPKNFVHPVDIGDEINRTNCSDCHMAEGHDVPGEGKTAEHGEAKKH</sequence>
<feature type="domain" description="NapC/NirT cytochrome c N-terminal" evidence="14">
    <location>
        <begin position="107"/>
        <end position="196"/>
    </location>
</feature>
<evidence type="ECO:0000313" key="15">
    <source>
        <dbReference type="EMBL" id="TWJ32409.1"/>
    </source>
</evidence>
<dbReference type="GO" id="GO:0046872">
    <property type="term" value="F:metal ion binding"/>
    <property type="evidence" value="ECO:0007669"/>
    <property type="project" value="UniProtKB-KW"/>
</dbReference>
<proteinExistence type="inferred from homology"/>
<evidence type="ECO:0000256" key="5">
    <source>
        <dbReference type="ARBA" id="ARBA00022617"/>
    </source>
</evidence>
<feature type="transmembrane region" description="Helical" evidence="13">
    <location>
        <begin position="44"/>
        <end position="67"/>
    </location>
</feature>
<evidence type="ECO:0000256" key="12">
    <source>
        <dbReference type="SAM" id="MobiDB-lite"/>
    </source>
</evidence>
<dbReference type="RefSeq" id="WP_145018701.1">
    <property type="nucleotide sequence ID" value="NZ_VLLN01000004.1"/>
</dbReference>
<evidence type="ECO:0000313" key="16">
    <source>
        <dbReference type="Proteomes" id="UP000319449"/>
    </source>
</evidence>
<keyword evidence="7" id="KW-0479">Metal-binding</keyword>
<keyword evidence="9 13" id="KW-1133">Transmembrane helix</keyword>
<dbReference type="InterPro" id="IPR051174">
    <property type="entry name" value="Cytochrome_c-type_ET"/>
</dbReference>
<dbReference type="AlphaFoldDB" id="A0A562WQ28"/>
<evidence type="ECO:0000256" key="3">
    <source>
        <dbReference type="ARBA" id="ARBA00022448"/>
    </source>
</evidence>
<reference evidence="15 16" key="1">
    <citation type="submission" date="2019-07" db="EMBL/GenBank/DDBJ databases">
        <title>Genomic Encyclopedia of Archaeal and Bacterial Type Strains, Phase II (KMG-II): from individual species to whole genera.</title>
        <authorList>
            <person name="Goeker M."/>
        </authorList>
    </citation>
    <scope>NUCLEOTIDE SEQUENCE [LARGE SCALE GENOMIC DNA]</scope>
    <source>
        <strain evidence="15 16">ATCC BAA-1139</strain>
    </source>
</reference>
<dbReference type="Gene3D" id="1.10.3820.10">
    <property type="entry name" value="Di-heme elbow motif domain"/>
    <property type="match status" value="1"/>
</dbReference>
<feature type="region of interest" description="Disordered" evidence="12">
    <location>
        <begin position="501"/>
        <end position="520"/>
    </location>
</feature>
<dbReference type="Pfam" id="PF03264">
    <property type="entry name" value="Cytochrom_NNT"/>
    <property type="match status" value="1"/>
</dbReference>
<evidence type="ECO:0000256" key="13">
    <source>
        <dbReference type="SAM" id="Phobius"/>
    </source>
</evidence>
<evidence type="ECO:0000256" key="1">
    <source>
        <dbReference type="ARBA" id="ARBA00004236"/>
    </source>
</evidence>
<keyword evidence="11 13" id="KW-0472">Membrane</keyword>
<evidence type="ECO:0000256" key="9">
    <source>
        <dbReference type="ARBA" id="ARBA00022989"/>
    </source>
</evidence>
<dbReference type="EMBL" id="VLLN01000004">
    <property type="protein sequence ID" value="TWJ32409.1"/>
    <property type="molecule type" value="Genomic_DNA"/>
</dbReference>
<evidence type="ECO:0000256" key="8">
    <source>
        <dbReference type="ARBA" id="ARBA00022982"/>
    </source>
</evidence>
<dbReference type="InterPro" id="IPR038266">
    <property type="entry name" value="NapC/NirT_cytc_sf"/>
</dbReference>
<evidence type="ECO:0000256" key="11">
    <source>
        <dbReference type="ARBA" id="ARBA00023136"/>
    </source>
</evidence>
<dbReference type="Proteomes" id="UP000319449">
    <property type="component" value="Unassembled WGS sequence"/>
</dbReference>
<evidence type="ECO:0000256" key="7">
    <source>
        <dbReference type="ARBA" id="ARBA00022723"/>
    </source>
</evidence>
<dbReference type="OrthoDB" id="9791652at2"/>
<keyword evidence="8" id="KW-0249">Electron transport</keyword>
<comment type="caution">
    <text evidence="15">The sequence shown here is derived from an EMBL/GenBank/DDBJ whole genome shotgun (WGS) entry which is preliminary data.</text>
</comment>